<evidence type="ECO:0000313" key="1">
    <source>
        <dbReference type="EMBL" id="JAE32094.1"/>
    </source>
</evidence>
<sequence length="23" mass="2787">MLFHDNCTKDRTGRDVNIMYSNR</sequence>
<name>A0A0A9H8J6_ARUDO</name>
<dbReference type="AlphaFoldDB" id="A0A0A9H8J6"/>
<protein>
    <submittedName>
        <fullName evidence="1">Uncharacterized protein</fullName>
    </submittedName>
</protein>
<accession>A0A0A9H8J6</accession>
<reference evidence="1" key="2">
    <citation type="journal article" date="2015" name="Data Brief">
        <title>Shoot transcriptome of the giant reed, Arundo donax.</title>
        <authorList>
            <person name="Barrero R.A."/>
            <person name="Guerrero F.D."/>
            <person name="Moolhuijzen P."/>
            <person name="Goolsby J.A."/>
            <person name="Tidwell J."/>
            <person name="Bellgard S.E."/>
            <person name="Bellgard M.I."/>
        </authorList>
    </citation>
    <scope>NUCLEOTIDE SEQUENCE</scope>
    <source>
        <tissue evidence="1">Shoot tissue taken approximately 20 cm above the soil surface</tissue>
    </source>
</reference>
<dbReference type="EMBL" id="GBRH01165802">
    <property type="protein sequence ID" value="JAE32094.1"/>
    <property type="molecule type" value="Transcribed_RNA"/>
</dbReference>
<proteinExistence type="predicted"/>
<organism evidence="1">
    <name type="scientific">Arundo donax</name>
    <name type="common">Giant reed</name>
    <name type="synonym">Donax arundinaceus</name>
    <dbReference type="NCBI Taxonomy" id="35708"/>
    <lineage>
        <taxon>Eukaryota</taxon>
        <taxon>Viridiplantae</taxon>
        <taxon>Streptophyta</taxon>
        <taxon>Embryophyta</taxon>
        <taxon>Tracheophyta</taxon>
        <taxon>Spermatophyta</taxon>
        <taxon>Magnoliopsida</taxon>
        <taxon>Liliopsida</taxon>
        <taxon>Poales</taxon>
        <taxon>Poaceae</taxon>
        <taxon>PACMAD clade</taxon>
        <taxon>Arundinoideae</taxon>
        <taxon>Arundineae</taxon>
        <taxon>Arundo</taxon>
    </lineage>
</organism>
<reference evidence="1" key="1">
    <citation type="submission" date="2014-09" db="EMBL/GenBank/DDBJ databases">
        <authorList>
            <person name="Magalhaes I.L.F."/>
            <person name="Oliveira U."/>
            <person name="Santos F.R."/>
            <person name="Vidigal T.H.D.A."/>
            <person name="Brescovit A.D."/>
            <person name="Santos A.J."/>
        </authorList>
    </citation>
    <scope>NUCLEOTIDE SEQUENCE</scope>
    <source>
        <tissue evidence="1">Shoot tissue taken approximately 20 cm above the soil surface</tissue>
    </source>
</reference>